<dbReference type="SUPFAM" id="SSF52402">
    <property type="entry name" value="Adenine nucleotide alpha hydrolases-like"/>
    <property type="match status" value="2"/>
</dbReference>
<dbReference type="InterPro" id="IPR014729">
    <property type="entry name" value="Rossmann-like_a/b/a_fold"/>
</dbReference>
<comment type="caution">
    <text evidence="3">The sequence shown here is derived from an EMBL/GenBank/DDBJ whole genome shotgun (WGS) entry which is preliminary data.</text>
</comment>
<comment type="similarity">
    <text evidence="1">Belongs to the universal stress protein A family.</text>
</comment>
<dbReference type="PANTHER" id="PTHR46268:SF6">
    <property type="entry name" value="UNIVERSAL STRESS PROTEIN UP12"/>
    <property type="match status" value="1"/>
</dbReference>
<dbReference type="Pfam" id="PF00582">
    <property type="entry name" value="Usp"/>
    <property type="match status" value="2"/>
</dbReference>
<gene>
    <name evidence="3" type="ORF">ACFQ1O_06565</name>
</gene>
<organism evidence="3 4">
    <name type="scientific">Pseudofulvibacter geojedonensis</name>
    <dbReference type="NCBI Taxonomy" id="1123758"/>
    <lineage>
        <taxon>Bacteria</taxon>
        <taxon>Pseudomonadati</taxon>
        <taxon>Bacteroidota</taxon>
        <taxon>Flavobacteriia</taxon>
        <taxon>Flavobacteriales</taxon>
        <taxon>Flavobacteriaceae</taxon>
        <taxon>Pseudofulvibacter</taxon>
    </lineage>
</organism>
<dbReference type="CDD" id="cd00293">
    <property type="entry name" value="USP-like"/>
    <property type="match status" value="2"/>
</dbReference>
<dbReference type="InterPro" id="IPR006015">
    <property type="entry name" value="Universal_stress_UspA"/>
</dbReference>
<dbReference type="PRINTS" id="PR01438">
    <property type="entry name" value="UNVRSLSTRESS"/>
</dbReference>
<feature type="domain" description="UspA" evidence="2">
    <location>
        <begin position="2"/>
        <end position="141"/>
    </location>
</feature>
<protein>
    <submittedName>
        <fullName evidence="3">Universal stress protein</fullName>
    </submittedName>
</protein>
<proteinExistence type="inferred from homology"/>
<dbReference type="RefSeq" id="WP_377714592.1">
    <property type="nucleotide sequence ID" value="NZ_JBHTJM010000006.1"/>
</dbReference>
<evidence type="ECO:0000313" key="4">
    <source>
        <dbReference type="Proteomes" id="UP001596997"/>
    </source>
</evidence>
<dbReference type="EMBL" id="JBHTJM010000006">
    <property type="protein sequence ID" value="MFD0963661.1"/>
    <property type="molecule type" value="Genomic_DNA"/>
</dbReference>
<dbReference type="InterPro" id="IPR006016">
    <property type="entry name" value="UspA"/>
</dbReference>
<dbReference type="PANTHER" id="PTHR46268">
    <property type="entry name" value="STRESS RESPONSE PROTEIN NHAX"/>
    <property type="match status" value="1"/>
</dbReference>
<dbReference type="Proteomes" id="UP001596997">
    <property type="component" value="Unassembled WGS sequence"/>
</dbReference>
<evidence type="ECO:0000256" key="1">
    <source>
        <dbReference type="ARBA" id="ARBA00008791"/>
    </source>
</evidence>
<dbReference type="Gene3D" id="3.40.50.620">
    <property type="entry name" value="HUPs"/>
    <property type="match status" value="2"/>
</dbReference>
<name>A0ABW3I1C4_9FLAO</name>
<sequence>MNRILVPTDFSPEAENALKVAAQLAKEYDSEIYLLHLLELPLDLIDPMSKGSELPEAMFFMQMAHKKFQNVIESDYLEGITIHERIQNNEAFEGIVDTAKKDNIDLIVMGSQGASGFKEMVIGSNTEKVVRTSDVPVLVIKKDHNNFKIKDLVFACEFTDEYKASFEEATRFAKSINAKMHLLMVNTPNGFRTTAEAEDKMNSFLNGNKPDNYTLNIYNDRTIEKGILNFASAIDADIIAMSTHGRKGLSHFFNGSISEDLVNHAKRPVVTFKI</sequence>
<keyword evidence="4" id="KW-1185">Reference proteome</keyword>
<evidence type="ECO:0000313" key="3">
    <source>
        <dbReference type="EMBL" id="MFD0963661.1"/>
    </source>
</evidence>
<reference evidence="4" key="1">
    <citation type="journal article" date="2019" name="Int. J. Syst. Evol. Microbiol.">
        <title>The Global Catalogue of Microorganisms (GCM) 10K type strain sequencing project: providing services to taxonomists for standard genome sequencing and annotation.</title>
        <authorList>
            <consortium name="The Broad Institute Genomics Platform"/>
            <consortium name="The Broad Institute Genome Sequencing Center for Infectious Disease"/>
            <person name="Wu L."/>
            <person name="Ma J."/>
        </authorList>
    </citation>
    <scope>NUCLEOTIDE SEQUENCE [LARGE SCALE GENOMIC DNA]</scope>
    <source>
        <strain evidence="4">CCUG 62114</strain>
    </source>
</reference>
<evidence type="ECO:0000259" key="2">
    <source>
        <dbReference type="Pfam" id="PF00582"/>
    </source>
</evidence>
<feature type="domain" description="UspA" evidence="2">
    <location>
        <begin position="224"/>
        <end position="272"/>
    </location>
</feature>
<accession>A0ABW3I1C4</accession>